<evidence type="ECO:0000256" key="13">
    <source>
        <dbReference type="SAM" id="SignalP"/>
    </source>
</evidence>
<keyword evidence="8 12" id="KW-0798">TonB box</keyword>
<keyword evidence="9 11" id="KW-0472">Membrane</keyword>
<keyword evidence="4" id="KW-0410">Iron transport</keyword>
<dbReference type="Gene3D" id="2.40.170.20">
    <property type="entry name" value="TonB-dependent receptor, beta-barrel domain"/>
    <property type="match status" value="1"/>
</dbReference>
<feature type="domain" description="TonB-dependent receptor plug" evidence="15">
    <location>
        <begin position="46"/>
        <end position="153"/>
    </location>
</feature>
<keyword evidence="5 11" id="KW-0812">Transmembrane</keyword>
<keyword evidence="3 11" id="KW-1134">Transmembrane beta strand</keyword>
<dbReference type="InterPro" id="IPR036942">
    <property type="entry name" value="Beta-barrel_TonB_sf"/>
</dbReference>
<dbReference type="Proteomes" id="UP001319180">
    <property type="component" value="Unassembled WGS sequence"/>
</dbReference>
<dbReference type="RefSeq" id="WP_254088565.1">
    <property type="nucleotide sequence ID" value="NZ_JAHESC010000002.1"/>
</dbReference>
<dbReference type="PANTHER" id="PTHR32552">
    <property type="entry name" value="FERRICHROME IRON RECEPTOR-RELATED"/>
    <property type="match status" value="1"/>
</dbReference>
<dbReference type="GO" id="GO:0006826">
    <property type="term" value="P:iron ion transport"/>
    <property type="evidence" value="ECO:0007669"/>
    <property type="project" value="UniProtKB-KW"/>
</dbReference>
<evidence type="ECO:0000256" key="11">
    <source>
        <dbReference type="PROSITE-ProRule" id="PRU01360"/>
    </source>
</evidence>
<dbReference type="Pfam" id="PF00593">
    <property type="entry name" value="TonB_dep_Rec_b-barrel"/>
    <property type="match status" value="1"/>
</dbReference>
<keyword evidence="10 11" id="KW-0998">Cell outer membrane</keyword>
<comment type="subcellular location">
    <subcellularLocation>
        <location evidence="1 11">Cell outer membrane</location>
        <topology evidence="1 11">Multi-pass membrane protein</topology>
    </subcellularLocation>
</comment>
<evidence type="ECO:0000259" key="14">
    <source>
        <dbReference type="Pfam" id="PF00593"/>
    </source>
</evidence>
<dbReference type="InterPro" id="IPR000531">
    <property type="entry name" value="Beta-barrel_TonB"/>
</dbReference>
<keyword evidence="16" id="KW-0675">Receptor</keyword>
<evidence type="ECO:0000256" key="10">
    <source>
        <dbReference type="ARBA" id="ARBA00023237"/>
    </source>
</evidence>
<evidence type="ECO:0000256" key="9">
    <source>
        <dbReference type="ARBA" id="ARBA00023136"/>
    </source>
</evidence>
<dbReference type="Pfam" id="PF07715">
    <property type="entry name" value="Plug"/>
    <property type="match status" value="1"/>
</dbReference>
<dbReference type="PROSITE" id="PS52016">
    <property type="entry name" value="TONB_DEPENDENT_REC_3"/>
    <property type="match status" value="1"/>
</dbReference>
<dbReference type="SUPFAM" id="SSF56935">
    <property type="entry name" value="Porins"/>
    <property type="match status" value="1"/>
</dbReference>
<evidence type="ECO:0000256" key="2">
    <source>
        <dbReference type="ARBA" id="ARBA00022448"/>
    </source>
</evidence>
<keyword evidence="13" id="KW-0732">Signal</keyword>
<feature type="chain" id="PRO_5042908336" evidence="13">
    <location>
        <begin position="20"/>
        <end position="684"/>
    </location>
</feature>
<dbReference type="GO" id="GO:0009279">
    <property type="term" value="C:cell outer membrane"/>
    <property type="evidence" value="ECO:0007669"/>
    <property type="project" value="UniProtKB-SubCell"/>
</dbReference>
<accession>A0AAP2D4Q8</accession>
<keyword evidence="7" id="KW-0406">Ion transport</keyword>
<dbReference type="Gene3D" id="2.170.130.10">
    <property type="entry name" value="TonB-dependent receptor, plug domain"/>
    <property type="match status" value="1"/>
</dbReference>
<protein>
    <submittedName>
        <fullName evidence="16">TonB-dependent receptor</fullName>
    </submittedName>
</protein>
<organism evidence="16 17">
    <name type="scientific">Dawidia soli</name>
    <dbReference type="NCBI Taxonomy" id="2782352"/>
    <lineage>
        <taxon>Bacteria</taxon>
        <taxon>Pseudomonadati</taxon>
        <taxon>Bacteroidota</taxon>
        <taxon>Cytophagia</taxon>
        <taxon>Cytophagales</taxon>
        <taxon>Chryseotaleaceae</taxon>
        <taxon>Dawidia</taxon>
    </lineage>
</organism>
<dbReference type="InterPro" id="IPR039426">
    <property type="entry name" value="TonB-dep_rcpt-like"/>
</dbReference>
<evidence type="ECO:0000259" key="15">
    <source>
        <dbReference type="Pfam" id="PF07715"/>
    </source>
</evidence>
<reference evidence="16 17" key="1">
    <citation type="submission" date="2021-05" db="EMBL/GenBank/DDBJ databases">
        <title>A Polyphasic approach of four new species of the genus Ohtaekwangia: Ohtaekwangia histidinii sp. nov., Ohtaekwangia cretensis sp. nov., Ohtaekwangia indiensis sp. nov., Ohtaekwangia reichenbachii sp. nov. from diverse environment.</title>
        <authorList>
            <person name="Octaviana S."/>
        </authorList>
    </citation>
    <scope>NUCLEOTIDE SEQUENCE [LARGE SCALE GENOMIC DNA]</scope>
    <source>
        <strain evidence="16 17">PWU37</strain>
    </source>
</reference>
<evidence type="ECO:0000256" key="7">
    <source>
        <dbReference type="ARBA" id="ARBA00023065"/>
    </source>
</evidence>
<dbReference type="EMBL" id="JAHESC010000002">
    <property type="protein sequence ID" value="MBT1685314.1"/>
    <property type="molecule type" value="Genomic_DNA"/>
</dbReference>
<feature type="signal peptide" evidence="13">
    <location>
        <begin position="1"/>
        <end position="19"/>
    </location>
</feature>
<name>A0AAP2D4Q8_9BACT</name>
<proteinExistence type="inferred from homology"/>
<evidence type="ECO:0000313" key="17">
    <source>
        <dbReference type="Proteomes" id="UP001319180"/>
    </source>
</evidence>
<dbReference type="InterPro" id="IPR037066">
    <property type="entry name" value="Plug_dom_sf"/>
</dbReference>
<evidence type="ECO:0000256" key="5">
    <source>
        <dbReference type="ARBA" id="ARBA00022692"/>
    </source>
</evidence>
<evidence type="ECO:0000256" key="4">
    <source>
        <dbReference type="ARBA" id="ARBA00022496"/>
    </source>
</evidence>
<evidence type="ECO:0000256" key="6">
    <source>
        <dbReference type="ARBA" id="ARBA00023004"/>
    </source>
</evidence>
<keyword evidence="6" id="KW-0408">Iron</keyword>
<dbReference type="AlphaFoldDB" id="A0AAP2D4Q8"/>
<feature type="domain" description="TonB-dependent receptor-like beta-barrel" evidence="14">
    <location>
        <begin position="240"/>
        <end position="645"/>
    </location>
</feature>
<gene>
    <name evidence="16" type="ORF">KK078_02040</name>
</gene>
<evidence type="ECO:0000313" key="16">
    <source>
        <dbReference type="EMBL" id="MBT1685314.1"/>
    </source>
</evidence>
<evidence type="ECO:0000256" key="12">
    <source>
        <dbReference type="RuleBase" id="RU003357"/>
    </source>
</evidence>
<dbReference type="PANTHER" id="PTHR32552:SF81">
    <property type="entry name" value="TONB-DEPENDENT OUTER MEMBRANE RECEPTOR"/>
    <property type="match status" value="1"/>
</dbReference>
<evidence type="ECO:0000256" key="3">
    <source>
        <dbReference type="ARBA" id="ARBA00022452"/>
    </source>
</evidence>
<keyword evidence="2 11" id="KW-0813">Transport</keyword>
<comment type="caution">
    <text evidence="16">The sequence shown here is derived from an EMBL/GenBank/DDBJ whole genome shotgun (WGS) entry which is preliminary data.</text>
</comment>
<sequence>MIRCFIIFLCTTLTLSAVAQHENTSADTTRVLGEVTIQAYQYDRPLSEIPASVAFLGQRDLARFNDASLLSSLNTVPGVRMEERSPGSYRLAIRGSAVRSPFGIRNVKVYWNDLPFTDAGGNTYLNLFDLQAVQQAEVIKGPGTSVYGAGTGGVLMLNNAPPVQSGVDISTLVGSYGLRRYDVQARVKSDKAYSRLLYAHQEADGYRQQTGMARDAVQLQSNFSLDDKSSLAVYMLYSDLLYQTPGALTKQQYDADPRQARPAGGPNPGAMDQRATIYNKTFYSGLSYQHQWNTRWSNRTGVYGTLTQFDNPTIRNYERRAEQGFGGRTSTAYAFTKGKLTFGGEFQHSFSPVRVYDNNQGQSGALQTDDEIAITTYFAFAQTEFFLPADFFLTIGGSVNKLKVDFKRYSDVPNVTGDSDFDAVFSPRIALLKKLNDNLSLHGSFSQGYSPPTVQELYPSAGFFDTRLKPERGTNFEAGVRGAWFSKTLSVDAVVYDFGLRETIVIRHTEDGGEYFINAGKTSQQGAEVVLAWAPNLNPSSMLSNIRLWTSLTWNHYTFEDYVKDNVSLDGNDLTGVSPNVRVLGFDVALRAGLYLHATGTYTDRIPLDDANTAYADSYMLIGGKLGYKKTWNQLALDVFTGIDNALDERYSLGNDLNAVGARYYNAAMPVNYYAGVKLGWSFL</sequence>
<keyword evidence="17" id="KW-1185">Reference proteome</keyword>
<comment type="similarity">
    <text evidence="11 12">Belongs to the TonB-dependent receptor family.</text>
</comment>
<evidence type="ECO:0000256" key="8">
    <source>
        <dbReference type="ARBA" id="ARBA00023077"/>
    </source>
</evidence>
<dbReference type="InterPro" id="IPR012910">
    <property type="entry name" value="Plug_dom"/>
</dbReference>
<evidence type="ECO:0000256" key="1">
    <source>
        <dbReference type="ARBA" id="ARBA00004571"/>
    </source>
</evidence>